<dbReference type="KEGG" id="cyn:Cyan7425_2893"/>
<evidence type="ECO:0000313" key="2">
    <source>
        <dbReference type="EMBL" id="ACL45236.1"/>
    </source>
</evidence>
<dbReference type="PANTHER" id="PTHR10827:SF85">
    <property type="entry name" value="CALCIUM-BINDING PROTEIN"/>
    <property type="match status" value="1"/>
</dbReference>
<dbReference type="PROSITE" id="PS00018">
    <property type="entry name" value="EF_HAND_1"/>
    <property type="match status" value="3"/>
</dbReference>
<accession>B8HL04</accession>
<dbReference type="STRING" id="395961.Cyan7425_2893"/>
<dbReference type="PROSITE" id="PS50222">
    <property type="entry name" value="EF_HAND_2"/>
    <property type="match status" value="2"/>
</dbReference>
<sequence>MLGELQQKKIERLFNVLDSDRNGLLEQGDFAKRASVLTTIRGENTDSPLYQKLYATQMAWWENLRAATDKDNNGQVTLEEWSAFWEAWLTSVANEAATGQTPSLEAIKGSAAVTFDMIDSNQDGQVTSDEYASWFQTLNLGGDGKNHFNRLDLDGDGIVSRDEAIKLSLEFFLSNEPEAPGNYLYGSLS</sequence>
<dbReference type="eggNOG" id="COG5126">
    <property type="taxonomic scope" value="Bacteria"/>
</dbReference>
<proteinExistence type="predicted"/>
<dbReference type="SMART" id="SM00054">
    <property type="entry name" value="EFh"/>
    <property type="match status" value="4"/>
</dbReference>
<reference evidence="2" key="1">
    <citation type="submission" date="2009-01" db="EMBL/GenBank/DDBJ databases">
        <title>Complete sequence of chromosome Cyanothece sp. PCC 7425.</title>
        <authorList>
            <consortium name="US DOE Joint Genome Institute"/>
            <person name="Lucas S."/>
            <person name="Copeland A."/>
            <person name="Lapidus A."/>
            <person name="Glavina del Rio T."/>
            <person name="Dalin E."/>
            <person name="Tice H."/>
            <person name="Bruce D."/>
            <person name="Goodwin L."/>
            <person name="Pitluck S."/>
            <person name="Sims D."/>
            <person name="Meineke L."/>
            <person name="Brettin T."/>
            <person name="Detter J.C."/>
            <person name="Han C."/>
            <person name="Larimer F."/>
            <person name="Land M."/>
            <person name="Hauser L."/>
            <person name="Kyrpides N."/>
            <person name="Ovchinnikova G."/>
            <person name="Liberton M."/>
            <person name="Stoeckel J."/>
            <person name="Banerjee A."/>
            <person name="Singh A."/>
            <person name="Page L."/>
            <person name="Sato H."/>
            <person name="Zhao L."/>
            <person name="Sherman L."/>
            <person name="Pakrasi H."/>
            <person name="Richardson P."/>
        </authorList>
    </citation>
    <scope>NUCLEOTIDE SEQUENCE</scope>
    <source>
        <strain evidence="2">PCC 7425</strain>
    </source>
</reference>
<feature type="domain" description="EF-hand" evidence="1">
    <location>
        <begin position="5"/>
        <end position="40"/>
    </location>
</feature>
<dbReference type="PANTHER" id="PTHR10827">
    <property type="entry name" value="RETICULOCALBIN"/>
    <property type="match status" value="1"/>
</dbReference>
<dbReference type="AlphaFoldDB" id="B8HL04"/>
<gene>
    <name evidence="2" type="ordered locus">Cyan7425_2893</name>
</gene>
<protein>
    <submittedName>
        <fullName evidence="2">Calcium-binding EF-hand-containing protein</fullName>
    </submittedName>
</protein>
<feature type="domain" description="EF-hand" evidence="1">
    <location>
        <begin position="106"/>
        <end position="141"/>
    </location>
</feature>
<evidence type="ECO:0000259" key="1">
    <source>
        <dbReference type="PROSITE" id="PS50222"/>
    </source>
</evidence>
<dbReference type="InterPro" id="IPR011992">
    <property type="entry name" value="EF-hand-dom_pair"/>
</dbReference>
<dbReference type="GO" id="GO:0005509">
    <property type="term" value="F:calcium ion binding"/>
    <property type="evidence" value="ECO:0007669"/>
    <property type="project" value="InterPro"/>
</dbReference>
<dbReference type="CDD" id="cd00051">
    <property type="entry name" value="EFh"/>
    <property type="match status" value="1"/>
</dbReference>
<organism evidence="2">
    <name type="scientific">Cyanothece sp. (strain PCC 7425 / ATCC 29141)</name>
    <dbReference type="NCBI Taxonomy" id="395961"/>
    <lineage>
        <taxon>Bacteria</taxon>
        <taxon>Bacillati</taxon>
        <taxon>Cyanobacteriota</taxon>
        <taxon>Cyanophyceae</taxon>
        <taxon>Gomontiellales</taxon>
        <taxon>Cyanothecaceae</taxon>
        <taxon>Cyanothece</taxon>
    </lineage>
</organism>
<name>B8HL04_CYAP4</name>
<dbReference type="InterPro" id="IPR018247">
    <property type="entry name" value="EF_Hand_1_Ca_BS"/>
</dbReference>
<dbReference type="Gene3D" id="1.10.238.10">
    <property type="entry name" value="EF-hand"/>
    <property type="match status" value="1"/>
</dbReference>
<dbReference type="EMBL" id="CP001344">
    <property type="protein sequence ID" value="ACL45236.1"/>
    <property type="molecule type" value="Genomic_DNA"/>
</dbReference>
<dbReference type="SUPFAM" id="SSF47473">
    <property type="entry name" value="EF-hand"/>
    <property type="match status" value="1"/>
</dbReference>
<dbReference type="Pfam" id="PF13202">
    <property type="entry name" value="EF-hand_5"/>
    <property type="match status" value="3"/>
</dbReference>
<dbReference type="HOGENOM" id="CLU_096804_2_0_3"/>
<dbReference type="InterPro" id="IPR002048">
    <property type="entry name" value="EF_hand_dom"/>
</dbReference>